<evidence type="ECO:0000313" key="3">
    <source>
        <dbReference type="EMBL" id="MBR8827348.1"/>
    </source>
</evidence>
<dbReference type="InterPro" id="IPR036291">
    <property type="entry name" value="NAD(P)-bd_dom_sf"/>
</dbReference>
<feature type="domain" description="NAD-dependent epimerase/dehydratase" evidence="2">
    <location>
        <begin position="5"/>
        <end position="210"/>
    </location>
</feature>
<dbReference type="Pfam" id="PF01370">
    <property type="entry name" value="Epimerase"/>
    <property type="match status" value="1"/>
</dbReference>
<dbReference type="InterPro" id="IPR001509">
    <property type="entry name" value="Epimerase_deHydtase"/>
</dbReference>
<reference evidence="3" key="1">
    <citation type="submission" date="2021-02" db="EMBL/GenBank/DDBJ databases">
        <title>Metagenome analyses of Stigonema ocellatum DSM 106950, Chlorogloea purpurea SAG 13.99 and Gomphosphaeria aponina DSM 107014.</title>
        <authorList>
            <person name="Marter P."/>
            <person name="Huang S."/>
        </authorList>
    </citation>
    <scope>NUCLEOTIDE SEQUENCE</scope>
    <source>
        <strain evidence="3">JP213</strain>
    </source>
</reference>
<dbReference type="PANTHER" id="PTHR43000">
    <property type="entry name" value="DTDP-D-GLUCOSE 4,6-DEHYDRATASE-RELATED"/>
    <property type="match status" value="1"/>
</dbReference>
<organism evidence="3 4">
    <name type="scientific">Gomphosphaeria aponina SAG 52.96 = DSM 107014</name>
    <dbReference type="NCBI Taxonomy" id="1521640"/>
    <lineage>
        <taxon>Bacteria</taxon>
        <taxon>Bacillati</taxon>
        <taxon>Cyanobacteriota</taxon>
        <taxon>Cyanophyceae</taxon>
        <taxon>Oscillatoriophycideae</taxon>
        <taxon>Chroococcales</taxon>
        <taxon>Gomphosphaeriaceae</taxon>
        <taxon>Gomphosphaeria</taxon>
    </lineage>
</organism>
<proteinExistence type="inferred from homology"/>
<dbReference type="EMBL" id="JADQBC010000027">
    <property type="protein sequence ID" value="MBR8827348.1"/>
    <property type="molecule type" value="Genomic_DNA"/>
</dbReference>
<comment type="similarity">
    <text evidence="1">Belongs to the NAD(P)-dependent epimerase/dehydratase family.</text>
</comment>
<protein>
    <submittedName>
        <fullName evidence="3">NAD(P)-dependent oxidoreductase</fullName>
    </submittedName>
</protein>
<gene>
    <name evidence="3" type="ORF">DSM107014_05485</name>
</gene>
<evidence type="ECO:0000256" key="1">
    <source>
        <dbReference type="ARBA" id="ARBA00007637"/>
    </source>
</evidence>
<dbReference type="Proteomes" id="UP000767446">
    <property type="component" value="Unassembled WGS sequence"/>
</dbReference>
<evidence type="ECO:0000313" key="4">
    <source>
        <dbReference type="Proteomes" id="UP000767446"/>
    </source>
</evidence>
<sequence length="297" mass="33526">MQQTVLVTGATGFLGSHLVKELLEKGYKVIILKRSFSDTNRINAVLPQLTVYDLDKCEIEQPFRDFAKINAVVHTATVYGRNQERVSEVVAGNTVFPLGLLQAAVDFQSDVFINTDTSVDKSLNFYALSKKQFREWGERFALLGKICFVNIELEQMFGPGDDDSKFPTYVITQCLGNAPLLETTPGEQKRDFIYIDDVVSAYLLLLEKATQQEMLFQEYDLGSGKAIAMREYVDLVKSMTGANTELKFGARAYRENEIMFSQANLTALSNLGWMPSYTLEEGLKPTIAWYAQEKIRK</sequence>
<dbReference type="AlphaFoldDB" id="A0A941GX99"/>
<accession>A0A941GX99</accession>
<comment type="caution">
    <text evidence="3">The sequence shown here is derived from an EMBL/GenBank/DDBJ whole genome shotgun (WGS) entry which is preliminary data.</text>
</comment>
<evidence type="ECO:0000259" key="2">
    <source>
        <dbReference type="Pfam" id="PF01370"/>
    </source>
</evidence>
<dbReference type="Gene3D" id="3.40.50.720">
    <property type="entry name" value="NAD(P)-binding Rossmann-like Domain"/>
    <property type="match status" value="1"/>
</dbReference>
<name>A0A941GX99_9CHRO</name>
<dbReference type="SUPFAM" id="SSF51735">
    <property type="entry name" value="NAD(P)-binding Rossmann-fold domains"/>
    <property type="match status" value="1"/>
</dbReference>